<organism evidence="3 4">
    <name type="scientific">Mesorhizobium retamae</name>
    <dbReference type="NCBI Taxonomy" id="2912854"/>
    <lineage>
        <taxon>Bacteria</taxon>
        <taxon>Pseudomonadati</taxon>
        <taxon>Pseudomonadota</taxon>
        <taxon>Alphaproteobacteria</taxon>
        <taxon>Hyphomicrobiales</taxon>
        <taxon>Phyllobacteriaceae</taxon>
        <taxon>Mesorhizobium</taxon>
    </lineage>
</organism>
<dbReference type="Proteomes" id="UP001201701">
    <property type="component" value="Unassembled WGS sequence"/>
</dbReference>
<dbReference type="EMBL" id="JAKREW010000020">
    <property type="protein sequence ID" value="MCG7507048.1"/>
    <property type="molecule type" value="Genomic_DNA"/>
</dbReference>
<keyword evidence="2" id="KW-0812">Transmembrane</keyword>
<feature type="transmembrane region" description="Helical" evidence="2">
    <location>
        <begin position="38"/>
        <end position="58"/>
    </location>
</feature>
<evidence type="ECO:0000313" key="4">
    <source>
        <dbReference type="Proteomes" id="UP001201701"/>
    </source>
</evidence>
<feature type="coiled-coil region" evidence="1">
    <location>
        <begin position="2"/>
        <end position="29"/>
    </location>
</feature>
<comment type="caution">
    <text evidence="3">The sequence shown here is derived from an EMBL/GenBank/DDBJ whole genome shotgun (WGS) entry which is preliminary data.</text>
</comment>
<reference evidence="3 4" key="1">
    <citation type="submission" date="2022-02" db="EMBL/GenBank/DDBJ databases">
        <title>Draft genome sequence of Mezorhizobium retamae strain IRAMC:0171 isolated from Retama raetam nodules.</title>
        <authorList>
            <person name="Bengaied R."/>
            <person name="Sbissi I."/>
            <person name="Huber K."/>
            <person name="Ghodbane F."/>
            <person name="Nouioui I."/>
            <person name="Tarhouni M."/>
            <person name="Gtari M."/>
        </authorList>
    </citation>
    <scope>NUCLEOTIDE SEQUENCE [LARGE SCALE GENOMIC DNA]</scope>
    <source>
        <strain evidence="3 4">IRAMC:0171</strain>
    </source>
</reference>
<name>A0ABS9QHY1_9HYPH</name>
<keyword evidence="1" id="KW-0175">Coiled coil</keyword>
<evidence type="ECO:0000256" key="1">
    <source>
        <dbReference type="SAM" id="Coils"/>
    </source>
</evidence>
<keyword evidence="2" id="KW-1133">Transmembrane helix</keyword>
<evidence type="ECO:0008006" key="5">
    <source>
        <dbReference type="Google" id="ProtNLM"/>
    </source>
</evidence>
<dbReference type="RefSeq" id="WP_239367821.1">
    <property type="nucleotide sequence ID" value="NZ_JAKREW010000020.1"/>
</dbReference>
<accession>A0ABS9QHY1</accession>
<gene>
    <name evidence="3" type="ORF">L4923_18630</name>
</gene>
<evidence type="ECO:0000313" key="3">
    <source>
        <dbReference type="EMBL" id="MCG7507048.1"/>
    </source>
</evidence>
<sequence>MTAAENERLARLETQMEDMKTKVDEMHAAFLAARGAKWVIITLWIGLGAMIANVKWILTAMGVKFN</sequence>
<keyword evidence="4" id="KW-1185">Reference proteome</keyword>
<proteinExistence type="predicted"/>
<keyword evidence="2" id="KW-0472">Membrane</keyword>
<evidence type="ECO:0000256" key="2">
    <source>
        <dbReference type="SAM" id="Phobius"/>
    </source>
</evidence>
<protein>
    <recommendedName>
        <fullName evidence="5">Integrase</fullName>
    </recommendedName>
</protein>